<dbReference type="AlphaFoldDB" id="A0A629HFP0"/>
<dbReference type="Pfam" id="PF18406">
    <property type="entry name" value="DUF1281_C"/>
    <property type="match status" value="1"/>
</dbReference>
<name>A0A629HFP0_SALSE</name>
<dbReference type="InterPro" id="IPR023136">
    <property type="entry name" value="Api92-like_dom_sf"/>
</dbReference>
<evidence type="ECO:0000259" key="2">
    <source>
        <dbReference type="Pfam" id="PF18406"/>
    </source>
</evidence>
<dbReference type="Gene3D" id="3.30.70.1270">
    <property type="entry name" value="Api92-like domains"/>
    <property type="match status" value="1"/>
</dbReference>
<protein>
    <submittedName>
        <fullName evidence="3">DUF1281 domain-containing protein</fullName>
    </submittedName>
</protein>
<evidence type="ECO:0000313" key="3">
    <source>
        <dbReference type="EMBL" id="EDF8498874.1"/>
    </source>
</evidence>
<accession>A0A629HFP0</accession>
<dbReference type="Gene3D" id="1.10.3530.10">
    <property type="entry name" value="Api92-like"/>
    <property type="match status" value="1"/>
</dbReference>
<comment type="caution">
    <text evidence="3">The sequence shown here is derived from an EMBL/GenBank/DDBJ whole genome shotgun (WGS) entry which is preliminary data.</text>
</comment>
<proteinExistence type="predicted"/>
<organism evidence="3">
    <name type="scientific">Salmonella senftenberg</name>
    <dbReference type="NCBI Taxonomy" id="28150"/>
    <lineage>
        <taxon>Bacteria</taxon>
        <taxon>Pseudomonadati</taxon>
        <taxon>Pseudomonadota</taxon>
        <taxon>Gammaproteobacteria</taxon>
        <taxon>Enterobacterales</taxon>
        <taxon>Enterobacteriaceae</taxon>
        <taxon>Salmonella</taxon>
    </lineage>
</organism>
<sequence>MPNWCANRLMFSGIQNSDALKTWIAGGGLSLHRRARKEGIQLFLAGCAGILRPPTEQHYSPYPQLVSYGAAADNRPSAQAYSDWLAMFMAGAVLNVETCLKLHQCWLDCHIGHARWATLSEQEQVVIRQLYQQKSCDWGDSFRPAPVDEWWDSLCDAGSAVPAADPMDFRDVLPTRLDIEVNGFNGGLLTGIPSSYDHYLTRYGCKWLGGYEANICFAGENTLTVDFDTPWSPVGEDVVAELSQRYGGEVEHWFAEQGCNYCGYARYVNGETDVYITDELEWGEADPDDEDSFPDVTDPEWIINNVTHFGG</sequence>
<feature type="domain" description="YubB ferredoxin-like" evidence="2">
    <location>
        <begin position="211"/>
        <end position="293"/>
    </location>
</feature>
<dbReference type="InterPro" id="IPR009694">
    <property type="entry name" value="DUF1281"/>
</dbReference>
<dbReference type="SUPFAM" id="SSF160940">
    <property type="entry name" value="Api92-like"/>
    <property type="match status" value="1"/>
</dbReference>
<evidence type="ECO:0000259" key="1">
    <source>
        <dbReference type="Pfam" id="PF06924"/>
    </source>
</evidence>
<gene>
    <name evidence="3" type="ORF">B6442_22925</name>
</gene>
<dbReference type="InterPro" id="IPR041329">
    <property type="entry name" value="YubB_C"/>
</dbReference>
<dbReference type="Pfam" id="PF06924">
    <property type="entry name" value="DUF1281"/>
    <property type="match status" value="1"/>
</dbReference>
<reference evidence="3" key="1">
    <citation type="submission" date="2018-07" db="EMBL/GenBank/DDBJ databases">
        <authorList>
            <consortium name="GenomeTrakr network: Whole genome sequencing for foodborne pathogen traceback"/>
        </authorList>
    </citation>
    <scope>NUCLEOTIDE SEQUENCE</scope>
    <source>
        <strain evidence="3">ADRDL-1057</strain>
    </source>
</reference>
<feature type="domain" description="DUF1281" evidence="1">
    <location>
        <begin position="31"/>
        <end position="207"/>
    </location>
</feature>
<dbReference type="EMBL" id="AAMCCN010000015">
    <property type="protein sequence ID" value="EDF8498874.1"/>
    <property type="molecule type" value="Genomic_DNA"/>
</dbReference>